<protein>
    <submittedName>
        <fullName evidence="1">Uncharacterized protein</fullName>
    </submittedName>
</protein>
<accession>A0A6J4SB33</accession>
<organism evidence="1">
    <name type="scientific">uncultured Solirubrobacteraceae bacterium</name>
    <dbReference type="NCBI Taxonomy" id="1162706"/>
    <lineage>
        <taxon>Bacteria</taxon>
        <taxon>Bacillati</taxon>
        <taxon>Actinomycetota</taxon>
        <taxon>Thermoleophilia</taxon>
        <taxon>Solirubrobacterales</taxon>
        <taxon>Solirubrobacteraceae</taxon>
        <taxon>environmental samples</taxon>
    </lineage>
</organism>
<proteinExistence type="predicted"/>
<reference evidence="1" key="1">
    <citation type="submission" date="2020-02" db="EMBL/GenBank/DDBJ databases">
        <authorList>
            <person name="Meier V. D."/>
        </authorList>
    </citation>
    <scope>NUCLEOTIDE SEQUENCE</scope>
    <source>
        <strain evidence="1">AVDCRST_MAG67</strain>
    </source>
</reference>
<evidence type="ECO:0000313" key="1">
    <source>
        <dbReference type="EMBL" id="CAA9487201.1"/>
    </source>
</evidence>
<dbReference type="EMBL" id="CADCVQ010000054">
    <property type="protein sequence ID" value="CAA9487201.1"/>
    <property type="molecule type" value="Genomic_DNA"/>
</dbReference>
<sequence>MLAPDPVMSKALRLAGVIPRWLRQRHSDIISRRGRSRVAQLRLRRL</sequence>
<name>A0A6J4SB33_9ACTN</name>
<dbReference type="AlphaFoldDB" id="A0A6J4SB33"/>
<gene>
    <name evidence="1" type="ORF">AVDCRST_MAG67-2209</name>
</gene>